<organism evidence="2 3">
    <name type="scientific">Phanerochaete sordida</name>
    <dbReference type="NCBI Taxonomy" id="48140"/>
    <lineage>
        <taxon>Eukaryota</taxon>
        <taxon>Fungi</taxon>
        <taxon>Dikarya</taxon>
        <taxon>Basidiomycota</taxon>
        <taxon>Agaricomycotina</taxon>
        <taxon>Agaricomycetes</taxon>
        <taxon>Polyporales</taxon>
        <taxon>Phanerochaetaceae</taxon>
        <taxon>Phanerochaete</taxon>
    </lineage>
</organism>
<dbReference type="AlphaFoldDB" id="A0A9P3GLL8"/>
<evidence type="ECO:0000256" key="1">
    <source>
        <dbReference type="SAM" id="MobiDB-lite"/>
    </source>
</evidence>
<name>A0A9P3GLL8_9APHY</name>
<dbReference type="Proteomes" id="UP000703269">
    <property type="component" value="Unassembled WGS sequence"/>
</dbReference>
<feature type="region of interest" description="Disordered" evidence="1">
    <location>
        <begin position="1"/>
        <end position="27"/>
    </location>
</feature>
<proteinExistence type="predicted"/>
<evidence type="ECO:0000313" key="3">
    <source>
        <dbReference type="Proteomes" id="UP000703269"/>
    </source>
</evidence>
<accession>A0A9P3GLL8</accession>
<keyword evidence="3" id="KW-1185">Reference proteome</keyword>
<reference evidence="2 3" key="1">
    <citation type="submission" date="2021-08" db="EMBL/GenBank/DDBJ databases">
        <title>Draft Genome Sequence of Phanerochaete sordida strain YK-624.</title>
        <authorList>
            <person name="Mori T."/>
            <person name="Dohra H."/>
            <person name="Suzuki T."/>
            <person name="Kawagishi H."/>
            <person name="Hirai H."/>
        </authorList>
    </citation>
    <scope>NUCLEOTIDE SEQUENCE [LARGE SCALE GENOMIC DNA]</scope>
    <source>
        <strain evidence="2 3">YK-624</strain>
    </source>
</reference>
<comment type="caution">
    <text evidence="2">The sequence shown here is derived from an EMBL/GenBank/DDBJ whole genome shotgun (WGS) entry which is preliminary data.</text>
</comment>
<gene>
    <name evidence="2" type="ORF">PsYK624_119470</name>
</gene>
<sequence>MFHAIVRANPTANIHGEQYDDESEKESQLLRVRASPAEAAAVDSSCQGSHNSEQASRVHIVSVFRTLSVPEMGE</sequence>
<dbReference type="EMBL" id="BPQB01000052">
    <property type="protein sequence ID" value="GJE95760.1"/>
    <property type="molecule type" value="Genomic_DNA"/>
</dbReference>
<protein>
    <submittedName>
        <fullName evidence="2">Uncharacterized protein</fullName>
    </submittedName>
</protein>
<evidence type="ECO:0000313" key="2">
    <source>
        <dbReference type="EMBL" id="GJE95760.1"/>
    </source>
</evidence>